<feature type="compositionally biased region" description="Basic and acidic residues" evidence="1">
    <location>
        <begin position="1"/>
        <end position="10"/>
    </location>
</feature>
<reference evidence="2 3" key="1">
    <citation type="submission" date="2014-08" db="EMBL/GenBank/DDBJ databases">
        <title>Directed in vitro evolution of therapeutic bacteriophage: the Appelmans protocol.</title>
        <authorList>
            <person name="Burrowes B.H."/>
            <person name="Molineux I.J."/>
            <person name="Alves D.R."/>
            <person name="Fralick J.A."/>
        </authorList>
    </citation>
    <scope>NUCLEOTIDE SEQUENCE [LARGE SCALE GENOMIC DNA]</scope>
</reference>
<evidence type="ECO:0000313" key="3">
    <source>
        <dbReference type="Proteomes" id="UP000030920"/>
    </source>
</evidence>
<proteinExistence type="predicted"/>
<evidence type="ECO:0000313" key="2">
    <source>
        <dbReference type="EMBL" id="AXL96682.1"/>
    </source>
</evidence>
<dbReference type="EMBL" id="KM411958">
    <property type="protein sequence ID" value="AXL96682.1"/>
    <property type="molecule type" value="Genomic_DNA"/>
</dbReference>
<dbReference type="Proteomes" id="UP000030920">
    <property type="component" value="Segment"/>
</dbReference>
<accession>A0A346CM58</accession>
<feature type="region of interest" description="Disordered" evidence="1">
    <location>
        <begin position="1"/>
        <end position="23"/>
    </location>
</feature>
<sequence length="97" mass="11215">MKWSPEERAQRGPQGMTRNLTPDRGKLNIQLFLPPIHASTPVSLCGARCARSSADCVPAWIGWGRLGRLYFDQLWRNQHGRHLQHQWGLRNRGLEWS</sequence>
<protein>
    <submittedName>
        <fullName evidence="2">Uncharacterized protein</fullName>
    </submittedName>
</protein>
<evidence type="ECO:0000256" key="1">
    <source>
        <dbReference type="SAM" id="MobiDB-lite"/>
    </source>
</evidence>
<organism evidence="2 3">
    <name type="scientific">Pseudomonas phage RWG</name>
    <dbReference type="NCBI Taxonomy" id="1541890"/>
    <lineage>
        <taxon>Viruses</taxon>
        <taxon>Duplodnaviria</taxon>
        <taxon>Heunggongvirae</taxon>
        <taxon>Uroviricota</taxon>
        <taxon>Caudoviricetes</taxon>
        <taxon>Schitoviridae</taxon>
        <taxon>Migulavirinae</taxon>
        <taxon>Litunavirus</taxon>
        <taxon>Litunavirus Ab09</taxon>
    </lineage>
</organism>
<name>A0A346CM58_9CAUD</name>